<dbReference type="InterPro" id="IPR027799">
    <property type="entry name" value="Rtf2_RING-finger"/>
</dbReference>
<sequence>MGCDGGSIPKRHELVKTQKAAERPDSRSLLLVAWFFCTLSKRPLEAPVVADMLGKLYNKDAVLEYLLNKGAFGDGDKICSHITSFKDVTTLNFTPNPTFTTKDIPNSIIVSATAEKPLVAQFICPVTQKEMNGKSRFSYIQTCGCVFSEQAFKEVPSTTCLKCGKEFGADDVVPINSSQPKEISRLQARVEVVKAERLREAEEKRAAKKAKKEGKKQKAITGAVSAGTEKVGTGSGSGSDGEEVGKKRKRTDDDAKAVAKKLAAAARSNINMNLPDLSEVGKPGSDAIKSLYCKKDKNGLVRQEGTYLTRGTFTRFAASF</sequence>
<protein>
    <recommendedName>
        <fullName evidence="5">Replication termination factor 2</fullName>
    </recommendedName>
</protein>
<name>A0AAD5SKN3_9FUNG</name>
<organism evidence="3 4">
    <name type="scientific">Rhizophlyctis rosea</name>
    <dbReference type="NCBI Taxonomy" id="64517"/>
    <lineage>
        <taxon>Eukaryota</taxon>
        <taxon>Fungi</taxon>
        <taxon>Fungi incertae sedis</taxon>
        <taxon>Chytridiomycota</taxon>
        <taxon>Chytridiomycota incertae sedis</taxon>
        <taxon>Chytridiomycetes</taxon>
        <taxon>Rhizophlyctidales</taxon>
        <taxon>Rhizophlyctidaceae</taxon>
        <taxon>Rhizophlyctis</taxon>
    </lineage>
</organism>
<dbReference type="PANTHER" id="PTHR12775:SF0">
    <property type="entry name" value="REPLICATION TERMINATION FACTOR 2"/>
    <property type="match status" value="1"/>
</dbReference>
<evidence type="ECO:0000313" key="4">
    <source>
        <dbReference type="Proteomes" id="UP001212841"/>
    </source>
</evidence>
<feature type="compositionally biased region" description="Basic residues" evidence="2">
    <location>
        <begin position="206"/>
        <end position="218"/>
    </location>
</feature>
<dbReference type="AlphaFoldDB" id="A0AAD5SKN3"/>
<comment type="similarity">
    <text evidence="1">Belongs to the rtf2 family.</text>
</comment>
<dbReference type="PANTHER" id="PTHR12775">
    <property type="entry name" value="PROTEIN C20ORF43 HOMOLOG"/>
    <property type="match status" value="1"/>
</dbReference>
<feature type="region of interest" description="Disordered" evidence="2">
    <location>
        <begin position="199"/>
        <end position="255"/>
    </location>
</feature>
<reference evidence="3" key="1">
    <citation type="submission" date="2020-05" db="EMBL/GenBank/DDBJ databases">
        <title>Phylogenomic resolution of chytrid fungi.</title>
        <authorList>
            <person name="Stajich J.E."/>
            <person name="Amses K."/>
            <person name="Simmons R."/>
            <person name="Seto K."/>
            <person name="Myers J."/>
            <person name="Bonds A."/>
            <person name="Quandt C.A."/>
            <person name="Barry K."/>
            <person name="Liu P."/>
            <person name="Grigoriev I."/>
            <person name="Longcore J.E."/>
            <person name="James T.Y."/>
        </authorList>
    </citation>
    <scope>NUCLEOTIDE SEQUENCE</scope>
    <source>
        <strain evidence="3">JEL0318</strain>
    </source>
</reference>
<accession>A0AAD5SKN3</accession>
<dbReference type="CDD" id="cd16653">
    <property type="entry name" value="RING-like_Rtf2"/>
    <property type="match status" value="1"/>
</dbReference>
<dbReference type="GO" id="GO:0005634">
    <property type="term" value="C:nucleus"/>
    <property type="evidence" value="ECO:0007669"/>
    <property type="project" value="TreeGrafter"/>
</dbReference>
<evidence type="ECO:0000256" key="1">
    <source>
        <dbReference type="ARBA" id="ARBA00009885"/>
    </source>
</evidence>
<dbReference type="Proteomes" id="UP001212841">
    <property type="component" value="Unassembled WGS sequence"/>
</dbReference>
<dbReference type="GO" id="GO:0006274">
    <property type="term" value="P:DNA replication termination"/>
    <property type="evidence" value="ECO:0007669"/>
    <property type="project" value="TreeGrafter"/>
</dbReference>
<evidence type="ECO:0000313" key="3">
    <source>
        <dbReference type="EMBL" id="KAJ3057211.1"/>
    </source>
</evidence>
<comment type="caution">
    <text evidence="3">The sequence shown here is derived from an EMBL/GenBank/DDBJ whole genome shotgun (WGS) entry which is preliminary data.</text>
</comment>
<keyword evidence="4" id="KW-1185">Reference proteome</keyword>
<evidence type="ECO:0000256" key="2">
    <source>
        <dbReference type="SAM" id="MobiDB-lite"/>
    </source>
</evidence>
<gene>
    <name evidence="3" type="ORF">HK097_010571</name>
</gene>
<evidence type="ECO:0008006" key="5">
    <source>
        <dbReference type="Google" id="ProtNLM"/>
    </source>
</evidence>
<proteinExistence type="inferred from homology"/>
<dbReference type="InterPro" id="IPR006735">
    <property type="entry name" value="Rtf2"/>
</dbReference>
<dbReference type="EMBL" id="JADGJD010000008">
    <property type="protein sequence ID" value="KAJ3057211.1"/>
    <property type="molecule type" value="Genomic_DNA"/>
</dbReference>
<dbReference type="Pfam" id="PF04641">
    <property type="entry name" value="Rtf2"/>
    <property type="match status" value="1"/>
</dbReference>